<keyword evidence="3" id="KW-0472">Membrane</keyword>
<feature type="signal peptide" evidence="4">
    <location>
        <begin position="1"/>
        <end position="20"/>
    </location>
</feature>
<feature type="transmembrane region" description="Helical" evidence="3">
    <location>
        <begin position="770"/>
        <end position="789"/>
    </location>
</feature>
<keyword evidence="4" id="KW-0732">Signal</keyword>
<dbReference type="Proteomes" id="UP001583280">
    <property type="component" value="Unassembled WGS sequence"/>
</dbReference>
<dbReference type="EMBL" id="JAWDJO010000116">
    <property type="protein sequence ID" value="KAL1893098.1"/>
    <property type="molecule type" value="Genomic_DNA"/>
</dbReference>
<name>A0ABR3YZF2_9PEZI</name>
<dbReference type="InterPro" id="IPR011990">
    <property type="entry name" value="TPR-like_helical_dom_sf"/>
</dbReference>
<reference evidence="5 6" key="1">
    <citation type="journal article" date="2024" name="IMA Fungus">
        <title>IMA Genome - F19 : A genome assembly and annotation guide to empower mycologists, including annotated draft genome sequences of Ceratocystis pirilliformis, Diaporthe australafricana, Fusarium ophioides, Paecilomyces lecythidis, and Sporothrix stenoceras.</title>
        <authorList>
            <person name="Aylward J."/>
            <person name="Wilson A.M."/>
            <person name="Visagie C.M."/>
            <person name="Spraker J."/>
            <person name="Barnes I."/>
            <person name="Buitendag C."/>
            <person name="Ceriani C."/>
            <person name="Del Mar Angel L."/>
            <person name="du Plessis D."/>
            <person name="Fuchs T."/>
            <person name="Gasser K."/>
            <person name="Kramer D."/>
            <person name="Li W."/>
            <person name="Munsamy K."/>
            <person name="Piso A."/>
            <person name="Price J.L."/>
            <person name="Sonnekus B."/>
            <person name="Thomas C."/>
            <person name="van der Nest A."/>
            <person name="van Dijk A."/>
            <person name="van Heerden A."/>
            <person name="van Vuuren N."/>
            <person name="Yilmaz N."/>
            <person name="Duong T.A."/>
            <person name="van der Merwe N.A."/>
            <person name="Wingfield M.J."/>
            <person name="Wingfield B.D."/>
        </authorList>
    </citation>
    <scope>NUCLEOTIDE SEQUENCE [LARGE SCALE GENOMIC DNA]</scope>
    <source>
        <strain evidence="5 6">CMW 12675</strain>
    </source>
</reference>
<feature type="compositionally biased region" description="Low complexity" evidence="2">
    <location>
        <begin position="804"/>
        <end position="813"/>
    </location>
</feature>
<keyword evidence="3" id="KW-0812">Transmembrane</keyword>
<dbReference type="SUPFAM" id="SSF81901">
    <property type="entry name" value="HCP-like"/>
    <property type="match status" value="3"/>
</dbReference>
<dbReference type="SMART" id="SM00671">
    <property type="entry name" value="SEL1"/>
    <property type="match status" value="10"/>
</dbReference>
<evidence type="ECO:0000313" key="5">
    <source>
        <dbReference type="EMBL" id="KAL1893098.1"/>
    </source>
</evidence>
<organism evidence="5 6">
    <name type="scientific">Ceratocystis pirilliformis</name>
    <dbReference type="NCBI Taxonomy" id="259994"/>
    <lineage>
        <taxon>Eukaryota</taxon>
        <taxon>Fungi</taxon>
        <taxon>Dikarya</taxon>
        <taxon>Ascomycota</taxon>
        <taxon>Pezizomycotina</taxon>
        <taxon>Sordariomycetes</taxon>
        <taxon>Hypocreomycetidae</taxon>
        <taxon>Microascales</taxon>
        <taxon>Ceratocystidaceae</taxon>
        <taxon>Ceratocystis</taxon>
    </lineage>
</organism>
<comment type="similarity">
    <text evidence="1">Belongs to the sel-1 family.</text>
</comment>
<dbReference type="PANTHER" id="PTHR11102">
    <property type="entry name" value="SEL-1-LIKE PROTEIN"/>
    <property type="match status" value="1"/>
</dbReference>
<keyword evidence="6" id="KW-1185">Reference proteome</keyword>
<evidence type="ECO:0000256" key="2">
    <source>
        <dbReference type="SAM" id="MobiDB-lite"/>
    </source>
</evidence>
<evidence type="ECO:0000256" key="3">
    <source>
        <dbReference type="SAM" id="Phobius"/>
    </source>
</evidence>
<evidence type="ECO:0000313" key="6">
    <source>
        <dbReference type="Proteomes" id="UP001583280"/>
    </source>
</evidence>
<dbReference type="InterPro" id="IPR006597">
    <property type="entry name" value="Sel1-like"/>
</dbReference>
<feature type="compositionally biased region" description="Low complexity" evidence="2">
    <location>
        <begin position="824"/>
        <end position="842"/>
    </location>
</feature>
<keyword evidence="3" id="KW-1133">Transmembrane helix</keyword>
<proteinExistence type="inferred from homology"/>
<dbReference type="InterPro" id="IPR050767">
    <property type="entry name" value="Sel1_AlgK"/>
</dbReference>
<dbReference type="PANTHER" id="PTHR11102:SF147">
    <property type="entry name" value="SEL1L ADAPTOR SUBUNIT OF ERAD E3 UBIQUITIN LIGASE"/>
    <property type="match status" value="1"/>
</dbReference>
<evidence type="ECO:0000256" key="4">
    <source>
        <dbReference type="SAM" id="SignalP"/>
    </source>
</evidence>
<evidence type="ECO:0000256" key="1">
    <source>
        <dbReference type="ARBA" id="ARBA00038101"/>
    </source>
</evidence>
<gene>
    <name evidence="5" type="primary">HRD3</name>
    <name evidence="5" type="ORF">Cpir12675_004244</name>
</gene>
<dbReference type="Gene3D" id="1.25.40.10">
    <property type="entry name" value="Tetratricopeptide repeat domain"/>
    <property type="match status" value="2"/>
</dbReference>
<sequence>MRYTPFWLVLLAQALGTVVASTDGHQAILNDNSQDSGHQNAAHHAATGATDNVPALDIIKGDRQQKSAPASQPGAEYVDQARTIFSALEKNPPTPNHWRSRGFFADLILGALPSFSLSAPQDRSASQHIQSIPPGLAKAVNLLERAAAESNPDAFHMLGDLYFYGNFTWPRNFDKAYAHYKNLAGLGDASGHFMVGLFYSSGISQLVPQDQAKAHLYYTAAAKLGHTRAQMAIGFRHHMGIATPKSCEKAGIYYRSVARKAIDWVNSGPPGGQHWVVEAYHISEEDGGIYGFGASATSSGANAVKVNPNSDANAAIDDVIEYLDLMSKKSDSKASLNLGRIYYEGQRGLERNFDLAKKYFLMVAHQYWKRDGTVIENPPSGLDRLAGKAATYLGRIYLRGEGVEPNFTKARYWIQRGIANGEPQAYYLQGLMYKHGLGVTQDSEIASDRFKYSAERLDYNPSQVEMGKIYLERGSEADVKSALHFFEHAALHNNLEAYYYLGELTYQGIGRDRACNLATHYFKRVAERVEPLTSAWSIANDAFEIGDIDTALVHYLVMAEQGWDAAQINMAYIIDSAKSWLKLPLATSPLPTPSENLQNHNLAMVYWTRSSMQGNVDATVKVGDYYYYGIGHEKDMIQAGNWYSLAAEHSASAQALWNLGYMHENGMGLKQDFHLAKRYYDMALEVSPEAFLPATVSLLRLRMRSAWNTMTHGPIHSIEYEPKTSQHKSIREWIKAFMADQPRYYEQYSENMFEETYHEEVAHEVYEESILDTMLLVSIIMLISALIYYRHQRQLEAQRRREANAQGQGQGQHPLNPNQQHAEPAPGAGHNPANNPPFAAGFMQPGGQFQNWGAGGVGQ</sequence>
<comment type="caution">
    <text evidence="5">The sequence shown here is derived from an EMBL/GenBank/DDBJ whole genome shotgun (WGS) entry which is preliminary data.</text>
</comment>
<feature type="chain" id="PRO_5047286658" evidence="4">
    <location>
        <begin position="21"/>
        <end position="859"/>
    </location>
</feature>
<protein>
    <submittedName>
        <fullName evidence="5">ERAD-associated protein</fullName>
    </submittedName>
</protein>
<dbReference type="Pfam" id="PF08238">
    <property type="entry name" value="Sel1"/>
    <property type="match status" value="11"/>
</dbReference>
<feature type="region of interest" description="Disordered" evidence="2">
    <location>
        <begin position="799"/>
        <end position="859"/>
    </location>
</feature>
<accession>A0ABR3YZF2</accession>